<dbReference type="RefSeq" id="WP_343807531.1">
    <property type="nucleotide sequence ID" value="NZ_BAAADE010000010.1"/>
</dbReference>
<organism evidence="1 2">
    <name type="scientific">Paenochrobactrum glaciei</name>
    <dbReference type="NCBI Taxonomy" id="486407"/>
    <lineage>
        <taxon>Bacteria</taxon>
        <taxon>Pseudomonadati</taxon>
        <taxon>Pseudomonadota</taxon>
        <taxon>Alphaproteobacteria</taxon>
        <taxon>Hyphomicrobiales</taxon>
        <taxon>Brucellaceae</taxon>
        <taxon>Paenochrobactrum</taxon>
    </lineage>
</organism>
<evidence type="ECO:0000313" key="1">
    <source>
        <dbReference type="EMBL" id="GAA0613187.1"/>
    </source>
</evidence>
<protein>
    <recommendedName>
        <fullName evidence="3">Tail fiber protein</fullName>
    </recommendedName>
</protein>
<evidence type="ECO:0008006" key="3">
    <source>
        <dbReference type="Google" id="ProtNLM"/>
    </source>
</evidence>
<comment type="caution">
    <text evidence="1">The sequence shown here is derived from an EMBL/GenBank/DDBJ whole genome shotgun (WGS) entry which is preliminary data.</text>
</comment>
<gene>
    <name evidence="1" type="ORF">GCM10008943_30710</name>
</gene>
<proteinExistence type="predicted"/>
<sequence length="568" mass="59436">MAVPYHTHSFEIPSATKSEVEAGVRTDVAATPASLGSAASKDVSYFATSEQGEAATTAVQSVNGKAGKTITLAKADIGLGNVENTSDADKPISSATQAALILKANAIDLGTAASRSIEDFATADQGVLADGAAQSSDLGALALKDTITTTDILAAGSADPDAVLTRGGLWIKPTGIGDMLQAVYDPDGTGKVLIAKEAEKVALGSVTGLQEVLDEKANTSDLIDFDTKEEVSQKIEAALTDKAVRVDAVQAHTPEEQGQARANIGADLLSGFRNKIINGDFTVWQRGNSFTVPAGGRSYTADRWGVVNSTNQPLLVEMVGPYFDQGSPGYFMRLSFVTAPTTGEVYVLQAIEGVATLAGKTATFTALLGSPSGTPVDFTIYTAQRFGVGGSATVPTIFANAVTVSEAFQKVSTASDLPSIVGKEIGEDSNLHVAIQFSPRHAGIAYDIAHVSLVEGDATAEADPFSLRHIQQEEALCFRYFSKTYASITFHADAPQKSSTTLVSFPVSMRQTPTAIKLGIDPANVLNIQSSHLYTVTKLNLKFEVVASNAGLTYVDAQPITLDAEFPV</sequence>
<name>A0ABN1GK82_9HYPH</name>
<evidence type="ECO:0000313" key="2">
    <source>
        <dbReference type="Proteomes" id="UP001424441"/>
    </source>
</evidence>
<reference evidence="1 2" key="1">
    <citation type="journal article" date="2019" name="Int. J. Syst. Evol. Microbiol.">
        <title>The Global Catalogue of Microorganisms (GCM) 10K type strain sequencing project: providing services to taxonomists for standard genome sequencing and annotation.</title>
        <authorList>
            <consortium name="The Broad Institute Genomics Platform"/>
            <consortium name="The Broad Institute Genome Sequencing Center for Infectious Disease"/>
            <person name="Wu L."/>
            <person name="Ma J."/>
        </authorList>
    </citation>
    <scope>NUCLEOTIDE SEQUENCE [LARGE SCALE GENOMIC DNA]</scope>
    <source>
        <strain evidence="1 2">JCM 15115</strain>
    </source>
</reference>
<dbReference type="Proteomes" id="UP001424441">
    <property type="component" value="Unassembled WGS sequence"/>
</dbReference>
<keyword evidence="2" id="KW-1185">Reference proteome</keyword>
<accession>A0ABN1GK82</accession>
<dbReference type="EMBL" id="BAAADE010000010">
    <property type="protein sequence ID" value="GAA0613187.1"/>
    <property type="molecule type" value="Genomic_DNA"/>
</dbReference>